<protein>
    <submittedName>
        <fullName evidence="2">Uncharacterized protein</fullName>
    </submittedName>
</protein>
<dbReference type="Proteomes" id="UP000663827">
    <property type="component" value="Unassembled WGS sequence"/>
</dbReference>
<evidence type="ECO:0000256" key="1">
    <source>
        <dbReference type="SAM" id="MobiDB-lite"/>
    </source>
</evidence>
<name>A0A8H3HN61_9AGAM</name>
<organism evidence="2 3">
    <name type="scientific">Rhizoctonia solani</name>
    <dbReference type="NCBI Taxonomy" id="456999"/>
    <lineage>
        <taxon>Eukaryota</taxon>
        <taxon>Fungi</taxon>
        <taxon>Dikarya</taxon>
        <taxon>Basidiomycota</taxon>
        <taxon>Agaricomycotina</taxon>
        <taxon>Agaricomycetes</taxon>
        <taxon>Cantharellales</taxon>
        <taxon>Ceratobasidiaceae</taxon>
        <taxon>Rhizoctonia</taxon>
    </lineage>
</organism>
<sequence length="211" mass="23271">MVRALEGLANSPSMFDPDLSLKLSQHLFNINIARYIRDSMHGQLGSRPGVNLPQSGQGPSTLPPTSNNDGQSHHLPSTAPNINTSEHTKELNLRDAIIETKITQEETNRLLSEAGETLKNVNRTLVSTQLTLFLTQGYSGRDVYFPANDRGELLTDHGLSSVHVLKLGTLPEEQLARYLQFYAVGLDLIEDSEGLKIKSGKVYDSYIRVAT</sequence>
<dbReference type="EMBL" id="CAJNJQ010001143">
    <property type="protein sequence ID" value="CAE7122691.1"/>
    <property type="molecule type" value="Genomic_DNA"/>
</dbReference>
<accession>A0A8H3HN61</accession>
<proteinExistence type="predicted"/>
<evidence type="ECO:0000313" key="2">
    <source>
        <dbReference type="EMBL" id="CAE7122691.1"/>
    </source>
</evidence>
<evidence type="ECO:0000313" key="3">
    <source>
        <dbReference type="Proteomes" id="UP000663827"/>
    </source>
</evidence>
<feature type="region of interest" description="Disordered" evidence="1">
    <location>
        <begin position="44"/>
        <end position="87"/>
    </location>
</feature>
<feature type="compositionally biased region" description="Polar residues" evidence="1">
    <location>
        <begin position="52"/>
        <end position="85"/>
    </location>
</feature>
<comment type="caution">
    <text evidence="2">The sequence shown here is derived from an EMBL/GenBank/DDBJ whole genome shotgun (WGS) entry which is preliminary data.</text>
</comment>
<gene>
    <name evidence="2" type="ORF">RDB_LOCUS57222</name>
</gene>
<reference evidence="2" key="1">
    <citation type="submission" date="2021-01" db="EMBL/GenBank/DDBJ databases">
        <authorList>
            <person name="Kaushik A."/>
        </authorList>
    </citation>
    <scope>NUCLEOTIDE SEQUENCE</scope>
    <source>
        <strain evidence="2">AG5</strain>
    </source>
</reference>
<dbReference type="AlphaFoldDB" id="A0A8H3HN61"/>